<sequence>MEFFSALQLIDVLKEIIEQGEKGHEREGRRVVCLDYDVRLAVPAAAGFSREQSLVVLKGSEGIWITAFNADGDLPDEVAADLGLTGNELIDLSEAEGEVRGF</sequence>
<name>A0ABX6W5C1_STRMQ</name>
<protein>
    <submittedName>
        <fullName evidence="1">Uncharacterized protein</fullName>
    </submittedName>
</protein>
<organism evidence="1 2">
    <name type="scientific">Streptomyces malaysiensis</name>
    <dbReference type="NCBI Taxonomy" id="92644"/>
    <lineage>
        <taxon>Bacteria</taxon>
        <taxon>Bacillati</taxon>
        <taxon>Actinomycetota</taxon>
        <taxon>Actinomycetes</taxon>
        <taxon>Kitasatosporales</taxon>
        <taxon>Streptomycetaceae</taxon>
        <taxon>Streptomyces</taxon>
        <taxon>Streptomyces violaceusniger group</taxon>
    </lineage>
</organism>
<gene>
    <name evidence="1" type="ORF">I1A49_15555</name>
</gene>
<evidence type="ECO:0000313" key="1">
    <source>
        <dbReference type="EMBL" id="QPI56168.1"/>
    </source>
</evidence>
<dbReference type="EMBL" id="CP065050">
    <property type="protein sequence ID" value="QPI56168.1"/>
    <property type="molecule type" value="Genomic_DNA"/>
</dbReference>
<proteinExistence type="predicted"/>
<evidence type="ECO:0000313" key="2">
    <source>
        <dbReference type="Proteomes" id="UP000663421"/>
    </source>
</evidence>
<dbReference type="Proteomes" id="UP000663421">
    <property type="component" value="Chromosome"/>
</dbReference>
<keyword evidence="2" id="KW-1185">Reference proteome</keyword>
<accession>A0ABX6W5C1</accession>
<reference evidence="1 2" key="1">
    <citation type="submission" date="2020-11" db="EMBL/GenBank/DDBJ databases">
        <title>Complete genome sequence unveiled secondary metabolic potentials in Streptomyces solisilvae HNM0141.</title>
        <authorList>
            <person name="Huang X."/>
        </authorList>
    </citation>
    <scope>NUCLEOTIDE SEQUENCE [LARGE SCALE GENOMIC DNA]</scope>
    <source>
        <strain evidence="1 2">HNM0141</strain>
    </source>
</reference>